<dbReference type="EMBL" id="JAHDVG010000488">
    <property type="protein sequence ID" value="KAH1165259.1"/>
    <property type="molecule type" value="Genomic_DNA"/>
</dbReference>
<sequence>MLQVVKFYVSVCKHCKKEGLTMSERKMVAFSVKTKSMAVVSFAEGVIDWSPPKPLHNNKTTDFPALPPYLFSSLLSLFQHFWQFRPELDIYCNYLSCSN</sequence>
<dbReference type="Proteomes" id="UP000827986">
    <property type="component" value="Unassembled WGS sequence"/>
</dbReference>
<name>A0A9D3WNZ7_9SAUR</name>
<dbReference type="AlphaFoldDB" id="A0A9D3WNZ7"/>
<organism evidence="1 2">
    <name type="scientific">Mauremys mutica</name>
    <name type="common">yellowpond turtle</name>
    <dbReference type="NCBI Taxonomy" id="74926"/>
    <lineage>
        <taxon>Eukaryota</taxon>
        <taxon>Metazoa</taxon>
        <taxon>Chordata</taxon>
        <taxon>Craniata</taxon>
        <taxon>Vertebrata</taxon>
        <taxon>Euteleostomi</taxon>
        <taxon>Archelosauria</taxon>
        <taxon>Testudinata</taxon>
        <taxon>Testudines</taxon>
        <taxon>Cryptodira</taxon>
        <taxon>Durocryptodira</taxon>
        <taxon>Testudinoidea</taxon>
        <taxon>Geoemydidae</taxon>
        <taxon>Geoemydinae</taxon>
        <taxon>Mauremys</taxon>
    </lineage>
</organism>
<keyword evidence="2" id="KW-1185">Reference proteome</keyword>
<evidence type="ECO:0000313" key="2">
    <source>
        <dbReference type="Proteomes" id="UP000827986"/>
    </source>
</evidence>
<gene>
    <name evidence="1" type="ORF">KIL84_022818</name>
</gene>
<proteinExistence type="predicted"/>
<protein>
    <submittedName>
        <fullName evidence="1">Uncharacterized protein</fullName>
    </submittedName>
</protein>
<reference evidence="1" key="1">
    <citation type="submission" date="2021-09" db="EMBL/GenBank/DDBJ databases">
        <title>The genome of Mauremys mutica provides insights into the evolution of semi-aquatic lifestyle.</title>
        <authorList>
            <person name="Gong S."/>
            <person name="Gao Y."/>
        </authorList>
    </citation>
    <scope>NUCLEOTIDE SEQUENCE</scope>
    <source>
        <strain evidence="1">MM-2020</strain>
        <tissue evidence="1">Muscle</tissue>
    </source>
</reference>
<comment type="caution">
    <text evidence="1">The sequence shown here is derived from an EMBL/GenBank/DDBJ whole genome shotgun (WGS) entry which is preliminary data.</text>
</comment>
<accession>A0A9D3WNZ7</accession>
<evidence type="ECO:0000313" key="1">
    <source>
        <dbReference type="EMBL" id="KAH1165259.1"/>
    </source>
</evidence>